<reference evidence="4 5" key="1">
    <citation type="submission" date="2019-06" db="EMBL/GenBank/DDBJ databases">
        <title>Whole genome shotgun sequence of Zoogloea ramigera NBRC 15342.</title>
        <authorList>
            <person name="Hosoyama A."/>
            <person name="Uohara A."/>
            <person name="Ohji S."/>
            <person name="Ichikawa N."/>
        </authorList>
    </citation>
    <scope>NUCLEOTIDE SEQUENCE [LARGE SCALE GENOMIC DNA]</scope>
    <source>
        <strain evidence="4 5">NBRC 15342</strain>
    </source>
</reference>
<comment type="caution">
    <text evidence="4">The sequence shown here is derived from an EMBL/GenBank/DDBJ whole genome shotgun (WGS) entry which is preliminary data.</text>
</comment>
<feature type="domain" description="HD-GYP" evidence="3">
    <location>
        <begin position="140"/>
        <end position="353"/>
    </location>
</feature>
<evidence type="ECO:0000256" key="1">
    <source>
        <dbReference type="PROSITE-ProRule" id="PRU00169"/>
    </source>
</evidence>
<dbReference type="Gene3D" id="3.40.50.2300">
    <property type="match status" value="1"/>
</dbReference>
<dbReference type="CDD" id="cd00077">
    <property type="entry name" value="HDc"/>
    <property type="match status" value="1"/>
</dbReference>
<dbReference type="PANTHER" id="PTHR45228">
    <property type="entry name" value="CYCLIC DI-GMP PHOSPHODIESTERASE TM_0186-RELATED"/>
    <property type="match status" value="1"/>
</dbReference>
<dbReference type="PANTHER" id="PTHR45228:SF5">
    <property type="entry name" value="CYCLIC DI-GMP PHOSPHODIESTERASE VC_1348-RELATED"/>
    <property type="match status" value="1"/>
</dbReference>
<dbReference type="SUPFAM" id="SSF52172">
    <property type="entry name" value="CheY-like"/>
    <property type="match status" value="1"/>
</dbReference>
<dbReference type="GO" id="GO:0000160">
    <property type="term" value="P:phosphorelay signal transduction system"/>
    <property type="evidence" value="ECO:0007669"/>
    <property type="project" value="InterPro"/>
</dbReference>
<name>A0A4Y4CW93_ZOORA</name>
<proteinExistence type="predicted"/>
<dbReference type="Pfam" id="PF13487">
    <property type="entry name" value="HD_5"/>
    <property type="match status" value="1"/>
</dbReference>
<organism evidence="4 5">
    <name type="scientific">Zoogloea ramigera</name>
    <dbReference type="NCBI Taxonomy" id="350"/>
    <lineage>
        <taxon>Bacteria</taxon>
        <taxon>Pseudomonadati</taxon>
        <taxon>Pseudomonadota</taxon>
        <taxon>Betaproteobacteria</taxon>
        <taxon>Rhodocyclales</taxon>
        <taxon>Zoogloeaceae</taxon>
        <taxon>Zoogloea</taxon>
    </lineage>
</organism>
<dbReference type="InterPro" id="IPR003607">
    <property type="entry name" value="HD/PDEase_dom"/>
</dbReference>
<evidence type="ECO:0000313" key="4">
    <source>
        <dbReference type="EMBL" id="GEC95307.1"/>
    </source>
</evidence>
<evidence type="ECO:0000259" key="2">
    <source>
        <dbReference type="PROSITE" id="PS50110"/>
    </source>
</evidence>
<dbReference type="Pfam" id="PF00072">
    <property type="entry name" value="Response_reg"/>
    <property type="match status" value="1"/>
</dbReference>
<feature type="domain" description="Response regulatory" evidence="2">
    <location>
        <begin position="1"/>
        <end position="99"/>
    </location>
</feature>
<keyword evidence="5" id="KW-1185">Reference proteome</keyword>
<dbReference type="InterPro" id="IPR001789">
    <property type="entry name" value="Sig_transdc_resp-reg_receiver"/>
</dbReference>
<dbReference type="SMART" id="SM00471">
    <property type="entry name" value="HDc"/>
    <property type="match status" value="1"/>
</dbReference>
<gene>
    <name evidence="4" type="ORF">ZRA01_13800</name>
</gene>
<dbReference type="EMBL" id="BJNV01000016">
    <property type="protein sequence ID" value="GEC95307.1"/>
    <property type="molecule type" value="Genomic_DNA"/>
</dbReference>
<protein>
    <submittedName>
        <fullName evidence="4">Two-component system response regulator</fullName>
    </submittedName>
</protein>
<accession>A0A4Y4CW93</accession>
<dbReference type="PROSITE" id="PS50110">
    <property type="entry name" value="RESPONSE_REGULATORY"/>
    <property type="match status" value="1"/>
</dbReference>
<dbReference type="InterPro" id="IPR011006">
    <property type="entry name" value="CheY-like_superfamily"/>
</dbReference>
<dbReference type="GO" id="GO:0008081">
    <property type="term" value="F:phosphoric diester hydrolase activity"/>
    <property type="evidence" value="ECO:0007669"/>
    <property type="project" value="UniProtKB-ARBA"/>
</dbReference>
<dbReference type="SUPFAM" id="SSF109604">
    <property type="entry name" value="HD-domain/PDEase-like"/>
    <property type="match status" value="1"/>
</dbReference>
<keyword evidence="1" id="KW-0597">Phosphoprotein</keyword>
<dbReference type="PROSITE" id="PS51832">
    <property type="entry name" value="HD_GYP"/>
    <property type="match status" value="1"/>
</dbReference>
<dbReference type="InterPro" id="IPR052020">
    <property type="entry name" value="Cyclic_di-GMP/3'3'-cGAMP_PDE"/>
</dbReference>
<dbReference type="Gene3D" id="1.10.3210.10">
    <property type="entry name" value="Hypothetical protein af1432"/>
    <property type="match status" value="1"/>
</dbReference>
<feature type="modified residue" description="4-aspartylphosphate" evidence="1">
    <location>
        <position position="32"/>
    </location>
</feature>
<sequence length="358" mass="39930">MSDVYDVHPAVNGREALRYLNGGGRADLILLDVMMPEIDGYEVCRRLKSSESTRTIPVLFLTGLDRPEDEERGLELGAEDFIHKPISPPVVRARVRTHLALSRATRALERRNADLELLVAERTAEISAQARRLVSSKQEVIAAQAATITAFCALAEARDNETGNHIRRTQHYVRILAEALQDHPRFRDQLDDEVIQLLFKSAPLHDVGKVATPDAILLKPGKLTPDEWVLMKQHCEYGRNAILQAESALGGVTDASFLQYAAEIAYGHHERWDGSGYPQGFAGDAIPLSARLMAIADVYDALISRRVYKQPIPHEEAIQMMLVERGRHFDPDIVDALESVAAKFAEIAQNFRDEPEGE</sequence>
<dbReference type="Proteomes" id="UP000318422">
    <property type="component" value="Unassembled WGS sequence"/>
</dbReference>
<dbReference type="InterPro" id="IPR037522">
    <property type="entry name" value="HD_GYP_dom"/>
</dbReference>
<evidence type="ECO:0000259" key="3">
    <source>
        <dbReference type="PROSITE" id="PS51832"/>
    </source>
</evidence>
<dbReference type="SMART" id="SM00448">
    <property type="entry name" value="REC"/>
    <property type="match status" value="1"/>
</dbReference>
<evidence type="ECO:0000313" key="5">
    <source>
        <dbReference type="Proteomes" id="UP000318422"/>
    </source>
</evidence>
<dbReference type="AlphaFoldDB" id="A0A4Y4CW93"/>